<accession>A0A1Y2HSW2</accession>
<proteinExistence type="predicted"/>
<dbReference type="AlphaFoldDB" id="A0A1Y2HSW2"/>
<sequence>MVSSLGPWERRPVSCNTVPAEQCHPPRRSDSLGRLARSTHSWNHTLQDRRRRIDLPTLLDDYAFRVALSLSHFWMSTCLALIAHMLFSRSIIFLAHPNPHTPSAQSLSISHTNQYLHRILRIAQQ</sequence>
<reference evidence="1 2" key="1">
    <citation type="submission" date="2016-07" db="EMBL/GenBank/DDBJ databases">
        <title>Pervasive Adenine N6-methylation of Active Genes in Fungi.</title>
        <authorList>
            <consortium name="DOE Joint Genome Institute"/>
            <person name="Mondo S.J."/>
            <person name="Dannebaum R.O."/>
            <person name="Kuo R.C."/>
            <person name="Labutti K."/>
            <person name="Haridas S."/>
            <person name="Kuo A."/>
            <person name="Salamov A."/>
            <person name="Ahrendt S.R."/>
            <person name="Lipzen A."/>
            <person name="Sullivan W."/>
            <person name="Andreopoulos W.B."/>
            <person name="Clum A."/>
            <person name="Lindquist E."/>
            <person name="Daum C."/>
            <person name="Ramamoorthy G.K."/>
            <person name="Gryganskyi A."/>
            <person name="Culley D."/>
            <person name="Magnuson J.K."/>
            <person name="James T.Y."/>
            <person name="O'Malley M.A."/>
            <person name="Stajich J.E."/>
            <person name="Spatafora J.W."/>
            <person name="Visel A."/>
            <person name="Grigoriev I.V."/>
        </authorList>
    </citation>
    <scope>NUCLEOTIDE SEQUENCE [LARGE SCALE GENOMIC DNA]</scope>
    <source>
        <strain evidence="1 2">PL171</strain>
    </source>
</reference>
<gene>
    <name evidence="1" type="ORF">BCR44DRAFT_1061427</name>
</gene>
<name>A0A1Y2HSW2_9FUNG</name>
<evidence type="ECO:0000313" key="2">
    <source>
        <dbReference type="Proteomes" id="UP000193411"/>
    </source>
</evidence>
<dbReference type="Proteomes" id="UP000193411">
    <property type="component" value="Unassembled WGS sequence"/>
</dbReference>
<evidence type="ECO:0000313" key="1">
    <source>
        <dbReference type="EMBL" id="ORZ36881.1"/>
    </source>
</evidence>
<comment type="caution">
    <text evidence="1">The sequence shown here is derived from an EMBL/GenBank/DDBJ whole genome shotgun (WGS) entry which is preliminary data.</text>
</comment>
<organism evidence="1 2">
    <name type="scientific">Catenaria anguillulae PL171</name>
    <dbReference type="NCBI Taxonomy" id="765915"/>
    <lineage>
        <taxon>Eukaryota</taxon>
        <taxon>Fungi</taxon>
        <taxon>Fungi incertae sedis</taxon>
        <taxon>Blastocladiomycota</taxon>
        <taxon>Blastocladiomycetes</taxon>
        <taxon>Blastocladiales</taxon>
        <taxon>Catenariaceae</taxon>
        <taxon>Catenaria</taxon>
    </lineage>
</organism>
<keyword evidence="2" id="KW-1185">Reference proteome</keyword>
<dbReference type="EMBL" id="MCFL01000015">
    <property type="protein sequence ID" value="ORZ36881.1"/>
    <property type="molecule type" value="Genomic_DNA"/>
</dbReference>
<protein>
    <submittedName>
        <fullName evidence="1">Uncharacterized protein</fullName>
    </submittedName>
</protein>